<dbReference type="Pfam" id="PF08708">
    <property type="entry name" value="PriCT_1"/>
    <property type="match status" value="1"/>
</dbReference>
<dbReference type="AlphaFoldDB" id="A0A380CBN4"/>
<sequence>MIELDHDIPIKFTVFKDQYTTEPVQIVLGPFTKLLNFIEMPKIGDKNTNYCFVGGEVKGKRNNENTVSRSLITIDYDDIPVDIDFYSEVSNKLDTGFAIYSTHNHKPEAPRFRLVIPLDKSYELTSDEYRASVQYIATKILEMDFYDPASEVLSQVMFLPTVSEENVDNYIFKYVDEEPLELEPILAVAEVQRSIKHKPLVDDDTWQMILKGLNEGEYIGRNSAMTKIVGHLITKNVNPTVIYYLLSYWDEHNQPSLQEEGQFDTVFKSIYNKHRREV</sequence>
<organism evidence="3 4">
    <name type="scientific">Staphylococcus arlettae</name>
    <dbReference type="NCBI Taxonomy" id="29378"/>
    <lineage>
        <taxon>Bacteria</taxon>
        <taxon>Bacillati</taxon>
        <taxon>Bacillota</taxon>
        <taxon>Bacilli</taxon>
        <taxon>Bacillales</taxon>
        <taxon>Staphylococcaceae</taxon>
        <taxon>Staphylococcus</taxon>
    </lineage>
</organism>
<evidence type="ECO:0000313" key="3">
    <source>
        <dbReference type="EMBL" id="SUJ16692.1"/>
    </source>
</evidence>
<gene>
    <name evidence="3" type="ORF">NCTC12413_01060</name>
    <name evidence="2" type="ORF">SAR03_25210</name>
</gene>
<keyword evidence="5" id="KW-1185">Reference proteome</keyword>
<reference evidence="3 4" key="1">
    <citation type="submission" date="2018-06" db="EMBL/GenBank/DDBJ databases">
        <authorList>
            <consortium name="Pathogen Informatics"/>
            <person name="Doyle S."/>
        </authorList>
    </citation>
    <scope>NUCLEOTIDE SEQUENCE [LARGE SCALE GENOMIC DNA]</scope>
    <source>
        <strain evidence="3 4">NCTC12413</strain>
    </source>
</reference>
<evidence type="ECO:0000259" key="1">
    <source>
        <dbReference type="SMART" id="SM00942"/>
    </source>
</evidence>
<feature type="domain" description="Primase C-terminal 1" evidence="1">
    <location>
        <begin position="207"/>
        <end position="276"/>
    </location>
</feature>
<dbReference type="RefSeq" id="WP_103388796.1">
    <property type="nucleotide sequence ID" value="NZ_BKAV01000043.1"/>
</dbReference>
<name>A0A380CBN4_9STAP</name>
<dbReference type="SMART" id="SM00942">
    <property type="entry name" value="PriCT_1"/>
    <property type="match status" value="1"/>
</dbReference>
<dbReference type="OrthoDB" id="9763644at2"/>
<dbReference type="EMBL" id="UGZE01000001">
    <property type="protein sequence ID" value="SUJ16692.1"/>
    <property type="molecule type" value="Genomic_DNA"/>
</dbReference>
<proteinExistence type="predicted"/>
<evidence type="ECO:0000313" key="5">
    <source>
        <dbReference type="Proteomes" id="UP000321598"/>
    </source>
</evidence>
<dbReference type="Proteomes" id="UP000254956">
    <property type="component" value="Unassembled WGS sequence"/>
</dbReference>
<reference evidence="2 5" key="2">
    <citation type="submission" date="2019-07" db="EMBL/GenBank/DDBJ databases">
        <title>Whole genome shotgun sequence of Staphylococcus arlettae NBRC 109765.</title>
        <authorList>
            <person name="Hosoyama A."/>
            <person name="Uohara A."/>
            <person name="Ohji S."/>
            <person name="Ichikawa N."/>
        </authorList>
    </citation>
    <scope>NUCLEOTIDE SEQUENCE [LARGE SCALE GENOMIC DNA]</scope>
    <source>
        <strain evidence="2 5">NBRC 109765</strain>
    </source>
</reference>
<dbReference type="InterPro" id="IPR014820">
    <property type="entry name" value="PriCT_1"/>
</dbReference>
<accession>A0A380CBN4</accession>
<evidence type="ECO:0000313" key="4">
    <source>
        <dbReference type="Proteomes" id="UP000254956"/>
    </source>
</evidence>
<dbReference type="EMBL" id="BKAV01000043">
    <property type="protein sequence ID" value="GEQ01484.1"/>
    <property type="molecule type" value="Genomic_DNA"/>
</dbReference>
<protein>
    <submittedName>
        <fullName evidence="3">Putative phage primase</fullName>
    </submittedName>
</protein>
<dbReference type="Proteomes" id="UP000321598">
    <property type="component" value="Unassembled WGS sequence"/>
</dbReference>
<evidence type="ECO:0000313" key="2">
    <source>
        <dbReference type="EMBL" id="GEQ01484.1"/>
    </source>
</evidence>